<reference evidence="2 3" key="1">
    <citation type="journal article" date="2020" name="Nat. Food">
        <title>A phased Vanilla planifolia genome enables genetic improvement of flavour and production.</title>
        <authorList>
            <person name="Hasing T."/>
            <person name="Tang H."/>
            <person name="Brym M."/>
            <person name="Khazi F."/>
            <person name="Huang T."/>
            <person name="Chambers A.H."/>
        </authorList>
    </citation>
    <scope>NUCLEOTIDE SEQUENCE [LARGE SCALE GENOMIC DNA]</scope>
    <source>
        <tissue evidence="2">Leaf</tissue>
    </source>
</reference>
<dbReference type="EMBL" id="JADCNM010000004">
    <property type="protein sequence ID" value="KAG0487081.1"/>
    <property type="molecule type" value="Genomic_DNA"/>
</dbReference>
<feature type="compositionally biased region" description="Basic and acidic residues" evidence="1">
    <location>
        <begin position="11"/>
        <end position="23"/>
    </location>
</feature>
<dbReference type="OrthoDB" id="547098at2759"/>
<evidence type="ECO:0000256" key="1">
    <source>
        <dbReference type="SAM" id="MobiDB-lite"/>
    </source>
</evidence>
<comment type="caution">
    <text evidence="2">The sequence shown here is derived from an EMBL/GenBank/DDBJ whole genome shotgun (WGS) entry which is preliminary data.</text>
</comment>
<name>A0A835RDC2_VANPL</name>
<dbReference type="AlphaFoldDB" id="A0A835RDC2"/>
<sequence length="154" mass="17303">MESKSPSSCGREGKRGTVLDHPESLLSSPPPPSSFHASSTRHFYVAVDRLQFKMETLVDLLGVAGRRPLLPIVLCCSSRDELDAVYSAVSNHTFISLFMLYSDQADTGTKALFHYSCDRCSCLFVILRRVFSCSRKKHKLPKKKVKFISISYHT</sequence>
<proteinExistence type="predicted"/>
<evidence type="ECO:0000313" key="3">
    <source>
        <dbReference type="Proteomes" id="UP000639772"/>
    </source>
</evidence>
<organism evidence="2 3">
    <name type="scientific">Vanilla planifolia</name>
    <name type="common">Vanilla</name>
    <dbReference type="NCBI Taxonomy" id="51239"/>
    <lineage>
        <taxon>Eukaryota</taxon>
        <taxon>Viridiplantae</taxon>
        <taxon>Streptophyta</taxon>
        <taxon>Embryophyta</taxon>
        <taxon>Tracheophyta</taxon>
        <taxon>Spermatophyta</taxon>
        <taxon>Magnoliopsida</taxon>
        <taxon>Liliopsida</taxon>
        <taxon>Asparagales</taxon>
        <taxon>Orchidaceae</taxon>
        <taxon>Vanilloideae</taxon>
        <taxon>Vanilleae</taxon>
        <taxon>Vanilla</taxon>
    </lineage>
</organism>
<feature type="region of interest" description="Disordered" evidence="1">
    <location>
        <begin position="1"/>
        <end position="37"/>
    </location>
</feature>
<feature type="non-terminal residue" evidence="2">
    <location>
        <position position="154"/>
    </location>
</feature>
<gene>
    <name evidence="2" type="ORF">HPP92_009176</name>
</gene>
<protein>
    <submittedName>
        <fullName evidence="2">Uncharacterized protein</fullName>
    </submittedName>
</protein>
<accession>A0A835RDC2</accession>
<evidence type="ECO:0000313" key="2">
    <source>
        <dbReference type="EMBL" id="KAG0487081.1"/>
    </source>
</evidence>
<dbReference type="Proteomes" id="UP000639772">
    <property type="component" value="Unassembled WGS sequence"/>
</dbReference>